<dbReference type="Proteomes" id="UP000434957">
    <property type="component" value="Unassembled WGS sequence"/>
</dbReference>
<evidence type="ECO:0000256" key="1">
    <source>
        <dbReference type="SAM" id="MobiDB-lite"/>
    </source>
</evidence>
<feature type="compositionally biased region" description="Polar residues" evidence="1">
    <location>
        <begin position="58"/>
        <end position="68"/>
    </location>
</feature>
<evidence type="ECO:0000313" key="3">
    <source>
        <dbReference type="EMBL" id="KAE9296523.1"/>
    </source>
</evidence>
<feature type="compositionally biased region" description="Low complexity" evidence="1">
    <location>
        <begin position="126"/>
        <end position="142"/>
    </location>
</feature>
<feature type="region of interest" description="Disordered" evidence="1">
    <location>
        <begin position="126"/>
        <end position="200"/>
    </location>
</feature>
<organism evidence="3 4">
    <name type="scientific">Phytophthora rubi</name>
    <dbReference type="NCBI Taxonomy" id="129364"/>
    <lineage>
        <taxon>Eukaryota</taxon>
        <taxon>Sar</taxon>
        <taxon>Stramenopiles</taxon>
        <taxon>Oomycota</taxon>
        <taxon>Peronosporomycetes</taxon>
        <taxon>Peronosporales</taxon>
        <taxon>Peronosporaceae</taxon>
        <taxon>Phytophthora</taxon>
    </lineage>
</organism>
<accession>A0A6A4CZE1</accession>
<feature type="domain" description="Retrotransposon gag" evidence="2">
    <location>
        <begin position="244"/>
        <end position="293"/>
    </location>
</feature>
<gene>
    <name evidence="3" type="ORF">PR003_g23739</name>
</gene>
<protein>
    <recommendedName>
        <fullName evidence="2">Retrotransposon gag domain-containing protein</fullName>
    </recommendedName>
</protein>
<dbReference type="AlphaFoldDB" id="A0A6A4CZE1"/>
<evidence type="ECO:0000313" key="4">
    <source>
        <dbReference type="Proteomes" id="UP000434957"/>
    </source>
</evidence>
<comment type="caution">
    <text evidence="3">The sequence shown here is derived from an EMBL/GenBank/DDBJ whole genome shotgun (WGS) entry which is preliminary data.</text>
</comment>
<feature type="compositionally biased region" description="Basic and acidic residues" evidence="1">
    <location>
        <begin position="164"/>
        <end position="174"/>
    </location>
</feature>
<keyword evidence="4" id="KW-1185">Reference proteome</keyword>
<dbReference type="EMBL" id="QXFT01002550">
    <property type="protein sequence ID" value="KAE9296523.1"/>
    <property type="molecule type" value="Genomic_DNA"/>
</dbReference>
<dbReference type="InterPro" id="IPR005162">
    <property type="entry name" value="Retrotrans_gag_dom"/>
</dbReference>
<feature type="region of interest" description="Disordered" evidence="1">
    <location>
        <begin position="1"/>
        <end position="82"/>
    </location>
</feature>
<proteinExistence type="predicted"/>
<sequence length="311" mass="33844">MRSSITRESAEDPLWTSPHPSEEEVKTEDRPPTINEDAAAASVGQEPGRIEQAAISETGRSPTTNLTRGTRESGPGNLTTSNGSLFDVATLSTVVQQLLCTINRLEARIDELETAPALDGNAVTTATPRIDDATTPAATTAAQRVGHASATTATGGGTAAGQRQTEEAAGHCRTEVAAVTTAPSPRRRHHRKNAKDLELTPYKSSPTVSVSTWIAKVALVEEGARVSGRGNWTDEELYFVVGNKVQDNAASWWYQMDQKLPNVVKTWTRLKAALMRRYGERPDQAMAEWRVFQRMMYPGETFATSQLDYVT</sequence>
<evidence type="ECO:0000259" key="2">
    <source>
        <dbReference type="Pfam" id="PF03732"/>
    </source>
</evidence>
<name>A0A6A4CZE1_9STRA</name>
<dbReference type="Pfam" id="PF03732">
    <property type="entry name" value="Retrotrans_gag"/>
    <property type="match status" value="1"/>
</dbReference>
<reference evidence="3 4" key="1">
    <citation type="submission" date="2018-08" db="EMBL/GenBank/DDBJ databases">
        <title>Genomic investigation of the strawberry pathogen Phytophthora fragariae indicates pathogenicity is determined by transcriptional variation in three key races.</title>
        <authorList>
            <person name="Adams T.M."/>
            <person name="Armitage A.D."/>
            <person name="Sobczyk M.K."/>
            <person name="Bates H.J."/>
            <person name="Dunwell J.M."/>
            <person name="Nellist C.F."/>
            <person name="Harrison R.J."/>
        </authorList>
    </citation>
    <scope>NUCLEOTIDE SEQUENCE [LARGE SCALE GENOMIC DNA]</scope>
    <source>
        <strain evidence="3 4">SCRP333</strain>
    </source>
</reference>
<feature type="compositionally biased region" description="Basic and acidic residues" evidence="1">
    <location>
        <begin position="20"/>
        <end position="31"/>
    </location>
</feature>